<organism evidence="2 3">
    <name type="scientific">Saccharothrix variisporea</name>
    <dbReference type="NCBI Taxonomy" id="543527"/>
    <lineage>
        <taxon>Bacteria</taxon>
        <taxon>Bacillati</taxon>
        <taxon>Actinomycetota</taxon>
        <taxon>Actinomycetes</taxon>
        <taxon>Pseudonocardiales</taxon>
        <taxon>Pseudonocardiaceae</taxon>
        <taxon>Saccharothrix</taxon>
    </lineage>
</organism>
<reference evidence="2 3" key="1">
    <citation type="submission" date="2018-10" db="EMBL/GenBank/DDBJ databases">
        <title>Sequencing the genomes of 1000 actinobacteria strains.</title>
        <authorList>
            <person name="Klenk H.-P."/>
        </authorList>
    </citation>
    <scope>NUCLEOTIDE SEQUENCE [LARGE SCALE GENOMIC DNA]</scope>
    <source>
        <strain evidence="2 3">DSM 43911</strain>
    </source>
</reference>
<evidence type="ECO:0000256" key="1">
    <source>
        <dbReference type="SAM" id="MobiDB-lite"/>
    </source>
</evidence>
<proteinExistence type="predicted"/>
<comment type="caution">
    <text evidence="2">The sequence shown here is derived from an EMBL/GenBank/DDBJ whole genome shotgun (WGS) entry which is preliminary data.</text>
</comment>
<dbReference type="EMBL" id="RBXR01000001">
    <property type="protein sequence ID" value="RKT69575.1"/>
    <property type="molecule type" value="Genomic_DNA"/>
</dbReference>
<feature type="compositionally biased region" description="Low complexity" evidence="1">
    <location>
        <begin position="30"/>
        <end position="41"/>
    </location>
</feature>
<dbReference type="Proteomes" id="UP000272729">
    <property type="component" value="Unassembled WGS sequence"/>
</dbReference>
<gene>
    <name evidence="2" type="ORF">DFJ66_2809</name>
</gene>
<evidence type="ECO:0000313" key="2">
    <source>
        <dbReference type="EMBL" id="RKT69575.1"/>
    </source>
</evidence>
<feature type="region of interest" description="Disordered" evidence="1">
    <location>
        <begin position="30"/>
        <end position="54"/>
    </location>
</feature>
<sequence>MSLTPIYDDLLREFDGIIESILSTTDAVSEAPAAEQVEPAVLDGATPSRGSAAQ</sequence>
<evidence type="ECO:0000313" key="3">
    <source>
        <dbReference type="Proteomes" id="UP000272729"/>
    </source>
</evidence>
<accession>A0A495X8U1</accession>
<name>A0A495X8U1_9PSEU</name>
<dbReference type="AlphaFoldDB" id="A0A495X8U1"/>
<dbReference type="RefSeq" id="WP_170199390.1">
    <property type="nucleotide sequence ID" value="NZ_JBIUBA010000057.1"/>
</dbReference>
<protein>
    <submittedName>
        <fullName evidence="2">Uncharacterized protein</fullName>
    </submittedName>
</protein>
<keyword evidence="3" id="KW-1185">Reference proteome</keyword>